<feature type="domain" description="Piezo TM25-28" evidence="3">
    <location>
        <begin position="131"/>
        <end position="413"/>
    </location>
</feature>
<dbReference type="PANTHER" id="PTHR47049:SF2">
    <property type="entry name" value="PIEZO-TYPE MECHANOSENSITIVE ION CHANNEL HOMOLOG"/>
    <property type="match status" value="1"/>
</dbReference>
<gene>
    <name evidence="4" type="ORF">ILUMI_07604</name>
</gene>
<dbReference type="OrthoDB" id="303066at2759"/>
<reference evidence="4" key="1">
    <citation type="submission" date="2019-08" db="EMBL/GenBank/DDBJ databases">
        <title>The genome of the North American firefly Photinus pyralis.</title>
        <authorList>
            <consortium name="Photinus pyralis genome working group"/>
            <person name="Fallon T.R."/>
            <person name="Sander Lower S.E."/>
            <person name="Weng J.-K."/>
        </authorList>
    </citation>
    <scope>NUCLEOTIDE SEQUENCE</scope>
    <source>
        <strain evidence="4">TRF0915ILg1</strain>
        <tissue evidence="4">Whole body</tissue>
    </source>
</reference>
<dbReference type="InterPro" id="IPR031805">
    <property type="entry name" value="Piezo_TM25-28"/>
</dbReference>
<evidence type="ECO:0000313" key="5">
    <source>
        <dbReference type="Proteomes" id="UP000801492"/>
    </source>
</evidence>
<dbReference type="InterPro" id="IPR027272">
    <property type="entry name" value="Piezo"/>
</dbReference>
<name>A0A8K0GGP8_IGNLU</name>
<keyword evidence="2" id="KW-1133">Transmembrane helix</keyword>
<feature type="transmembrane region" description="Helical" evidence="2">
    <location>
        <begin position="207"/>
        <end position="226"/>
    </location>
</feature>
<evidence type="ECO:0000256" key="1">
    <source>
        <dbReference type="SAM" id="MobiDB-lite"/>
    </source>
</evidence>
<organism evidence="4 5">
    <name type="scientific">Ignelater luminosus</name>
    <name type="common">Cucubano</name>
    <name type="synonym">Pyrophorus luminosus</name>
    <dbReference type="NCBI Taxonomy" id="2038154"/>
    <lineage>
        <taxon>Eukaryota</taxon>
        <taxon>Metazoa</taxon>
        <taxon>Ecdysozoa</taxon>
        <taxon>Arthropoda</taxon>
        <taxon>Hexapoda</taxon>
        <taxon>Insecta</taxon>
        <taxon>Pterygota</taxon>
        <taxon>Neoptera</taxon>
        <taxon>Endopterygota</taxon>
        <taxon>Coleoptera</taxon>
        <taxon>Polyphaga</taxon>
        <taxon>Elateriformia</taxon>
        <taxon>Elateroidea</taxon>
        <taxon>Elateridae</taxon>
        <taxon>Agrypninae</taxon>
        <taxon>Pyrophorini</taxon>
        <taxon>Ignelater</taxon>
    </lineage>
</organism>
<evidence type="ECO:0000259" key="3">
    <source>
        <dbReference type="Pfam" id="PF15917"/>
    </source>
</evidence>
<evidence type="ECO:0000256" key="2">
    <source>
        <dbReference type="SAM" id="Phobius"/>
    </source>
</evidence>
<dbReference type="Pfam" id="PF15917">
    <property type="entry name" value="Piezo_TM25-28"/>
    <property type="match status" value="1"/>
</dbReference>
<accession>A0A8K0GGP8</accession>
<dbReference type="AlphaFoldDB" id="A0A8K0GGP8"/>
<dbReference type="GO" id="GO:0008381">
    <property type="term" value="F:mechanosensitive monoatomic ion channel activity"/>
    <property type="evidence" value="ECO:0007669"/>
    <property type="project" value="InterPro"/>
</dbReference>
<keyword evidence="2" id="KW-0472">Membrane</keyword>
<feature type="transmembrane region" description="Helical" evidence="2">
    <location>
        <begin position="6"/>
        <end position="23"/>
    </location>
</feature>
<feature type="compositionally biased region" description="Acidic residues" evidence="1">
    <location>
        <begin position="405"/>
        <end position="422"/>
    </location>
</feature>
<feature type="transmembrane region" description="Helical" evidence="2">
    <location>
        <begin position="152"/>
        <end position="168"/>
    </location>
</feature>
<feature type="non-terminal residue" evidence="4">
    <location>
        <position position="614"/>
    </location>
</feature>
<feature type="transmembrane region" description="Helical" evidence="2">
    <location>
        <begin position="30"/>
        <end position="48"/>
    </location>
</feature>
<feature type="region of interest" description="Disordered" evidence="1">
    <location>
        <begin position="405"/>
        <end position="437"/>
    </location>
</feature>
<feature type="region of interest" description="Disordered" evidence="1">
    <location>
        <begin position="506"/>
        <end position="530"/>
    </location>
</feature>
<feature type="transmembrane region" description="Helical" evidence="2">
    <location>
        <begin position="174"/>
        <end position="195"/>
    </location>
</feature>
<evidence type="ECO:0000313" key="4">
    <source>
        <dbReference type="EMBL" id="KAF2898576.1"/>
    </source>
</evidence>
<keyword evidence="2" id="KW-0812">Transmembrane</keyword>
<dbReference type="GO" id="GO:0016020">
    <property type="term" value="C:membrane"/>
    <property type="evidence" value="ECO:0007669"/>
    <property type="project" value="InterPro"/>
</dbReference>
<protein>
    <recommendedName>
        <fullName evidence="3">Piezo TM25-28 domain-containing protein</fullName>
    </recommendedName>
</protein>
<comment type="caution">
    <text evidence="4">The sequence shown here is derived from an EMBL/GenBank/DDBJ whole genome shotgun (WGS) entry which is preliminary data.</text>
</comment>
<proteinExistence type="predicted"/>
<dbReference type="EMBL" id="VTPC01003413">
    <property type="protein sequence ID" value="KAF2898576.1"/>
    <property type="molecule type" value="Genomic_DNA"/>
</dbReference>
<dbReference type="PANTHER" id="PTHR47049">
    <property type="entry name" value="PIEZO-TYPE MECHANOSENSITIVE ION CHANNEL HOMOLOG"/>
    <property type="match status" value="1"/>
</dbReference>
<dbReference type="Proteomes" id="UP000801492">
    <property type="component" value="Unassembled WGS sequence"/>
</dbReference>
<sequence length="614" mass="71167">MDVVSVIYAVWLCILYCVSRSMLSKLWDVFLFFIVVFIPIQYCMVIGLPPSLCIRLPWEDSKTLKRFQEWAYLVDEKHELPAGKLICDFVLLLLVSRQAMVFRIEKRNIGRDYPGGSNESIIHHAEEKGFVNPVPDFITYCRSYLDVIKRSLLLSFMWISLAIVFLAGTNRVTLFSIGYLIGTFIFLWQGSDLYLRPIPKLLKSWEILLGYNVMVIFIKTLTQLAGCVYIETLEKHACWLVQILAIGCVQKFGVLPGSREGSDCVLPREHVGLVWDGISFACLLLQRRIFQSYNFFHMINETKAATILASRGADLIEELREKRMKDQDEDERKVLEKIKAKMDRIKRTQQKLHGPTYKDTKNHFVDGIFPNSRPTYMQHTPKTYKEAIRSGDYYMFDDMDNEEIDLSEESSKSEEEDEYEEEQIVRTSPKLRRRRPTVGELLSSTLKTDINSTVRATIDHARRKRRASMPLRRRSTISVRSLISVPHSAPPAVSSTQDRSVVIVDPKDKIVEKEPQPGTSKDDDISELSEPKEQNTLQKLLTYLVFVWLFIESALVSLTNFLNKYSRDYRYVLRVLHREKRLLKENTDYNVGLRLGRGQMWQPVGSYHTLLKDA</sequence>
<keyword evidence="5" id="KW-1185">Reference proteome</keyword>
<feature type="transmembrane region" description="Helical" evidence="2">
    <location>
        <begin position="540"/>
        <end position="562"/>
    </location>
</feature>